<dbReference type="Ensembl" id="ENSBTAT00000151667.1">
    <property type="protein sequence ID" value="ENSBTAP00000104155.1"/>
    <property type="gene ID" value="ENSBTAG00000070987.1"/>
</dbReference>
<evidence type="ECO:0000256" key="6">
    <source>
        <dbReference type="ARBA" id="ARBA00023136"/>
    </source>
</evidence>
<reference evidence="8" key="3">
    <citation type="submission" date="2025-09" db="UniProtKB">
        <authorList>
            <consortium name="Ensembl"/>
        </authorList>
    </citation>
    <scope>IDENTIFICATION</scope>
    <source>
        <strain evidence="8">Hereford</strain>
    </source>
</reference>
<keyword evidence="5 7" id="KW-1133">Transmembrane helix</keyword>
<evidence type="ECO:0000313" key="9">
    <source>
        <dbReference type="Proteomes" id="UP000009136"/>
    </source>
</evidence>
<feature type="transmembrane region" description="Helical" evidence="7">
    <location>
        <begin position="144"/>
        <end position="163"/>
    </location>
</feature>
<dbReference type="Pfam" id="PF04148">
    <property type="entry name" value="Erv26"/>
    <property type="match status" value="1"/>
</dbReference>
<evidence type="ECO:0000256" key="5">
    <source>
        <dbReference type="ARBA" id="ARBA00022989"/>
    </source>
</evidence>
<keyword evidence="9" id="KW-1185">Reference proteome</keyword>
<accession>A0ABI0NZF3</accession>
<keyword evidence="6 7" id="KW-0472">Membrane</keyword>
<reference evidence="8" key="2">
    <citation type="submission" date="2025-08" db="UniProtKB">
        <authorList>
            <consortium name="Ensembl"/>
        </authorList>
    </citation>
    <scope>IDENTIFICATION</scope>
    <source>
        <strain evidence="8">Hereford</strain>
    </source>
</reference>
<sequence>MVQPRPVLPLKQHLSHWDRLTPLLLNLSPRPPLTVGSGRGLCLSCSVPSSQPSLWHIYWMSERNSLLWARAAGLYYLAELIEEYTVATSRIIKYMIWFSTAVLIGLYVFERFPTYMIGVGLFTNLVYFGLLQTFPFIMLTSPNFILSCGLVVVNHYLAFQFFAEEYYPFSEVLAYFTFCLWIIPFAFFVSLSAGENVLPSTMQPGDDVVSNYFTKGKRGKRLGILVVFSFIKEAILPSRQKIY</sequence>
<keyword evidence="4 7" id="KW-0812">Transmembrane</keyword>
<evidence type="ECO:0000256" key="4">
    <source>
        <dbReference type="ARBA" id="ARBA00022692"/>
    </source>
</evidence>
<dbReference type="GeneTree" id="ENSGT00390000010888"/>
<gene>
    <name evidence="8" type="primary">TEX261</name>
</gene>
<comment type="similarity">
    <text evidence="2">Belongs to the SVP26 family.</text>
</comment>
<proteinExistence type="inferred from homology"/>
<dbReference type="InterPro" id="IPR007277">
    <property type="entry name" value="Svp26/Tex261"/>
</dbReference>
<evidence type="ECO:0000256" key="3">
    <source>
        <dbReference type="ARBA" id="ARBA00017877"/>
    </source>
</evidence>
<protein>
    <recommendedName>
        <fullName evidence="3">Protein TEX261</fullName>
    </recommendedName>
</protein>
<feature type="transmembrane region" description="Helical" evidence="7">
    <location>
        <begin position="175"/>
        <end position="194"/>
    </location>
</feature>
<dbReference type="PANTHER" id="PTHR13144:SF0">
    <property type="entry name" value="PROTEIN TEX261"/>
    <property type="match status" value="1"/>
</dbReference>
<name>A0ABI0NZF3_BOVIN</name>
<evidence type="ECO:0000313" key="8">
    <source>
        <dbReference type="Ensembl" id="ENSBTAP00000104155.1"/>
    </source>
</evidence>
<dbReference type="Proteomes" id="UP000009136">
    <property type="component" value="Chromosome 11"/>
</dbReference>
<dbReference type="PANTHER" id="PTHR13144">
    <property type="entry name" value="TEX261 PROTEIN"/>
    <property type="match status" value="1"/>
</dbReference>
<organism evidence="8 9">
    <name type="scientific">Bos taurus</name>
    <name type="common">Bovine</name>
    <dbReference type="NCBI Taxonomy" id="9913"/>
    <lineage>
        <taxon>Eukaryota</taxon>
        <taxon>Metazoa</taxon>
        <taxon>Chordata</taxon>
        <taxon>Craniata</taxon>
        <taxon>Vertebrata</taxon>
        <taxon>Euteleostomi</taxon>
        <taxon>Mammalia</taxon>
        <taxon>Eutheria</taxon>
        <taxon>Laurasiatheria</taxon>
        <taxon>Artiodactyla</taxon>
        <taxon>Ruminantia</taxon>
        <taxon>Pecora</taxon>
        <taxon>Bovidae</taxon>
        <taxon>Bovinae</taxon>
        <taxon>Bos</taxon>
    </lineage>
</organism>
<evidence type="ECO:0000256" key="1">
    <source>
        <dbReference type="ARBA" id="ARBA00004141"/>
    </source>
</evidence>
<evidence type="ECO:0000256" key="7">
    <source>
        <dbReference type="SAM" id="Phobius"/>
    </source>
</evidence>
<comment type="subcellular location">
    <subcellularLocation>
        <location evidence="1">Membrane</location>
        <topology evidence="1">Multi-pass membrane protein</topology>
    </subcellularLocation>
</comment>
<evidence type="ECO:0000256" key="2">
    <source>
        <dbReference type="ARBA" id="ARBA00008096"/>
    </source>
</evidence>
<reference evidence="8" key="1">
    <citation type="submission" date="2018-03" db="EMBL/GenBank/DDBJ databases">
        <title>ARS-UCD1.2.</title>
        <authorList>
            <person name="Rosen B.D."/>
            <person name="Bickhart D.M."/>
            <person name="Koren S."/>
            <person name="Schnabel R.D."/>
            <person name="Hall R."/>
            <person name="Zimin A."/>
            <person name="Dreischer C."/>
            <person name="Schultheiss S."/>
            <person name="Schroeder S.G."/>
            <person name="Elsik C.G."/>
            <person name="Couldrey C."/>
            <person name="Liu G.E."/>
            <person name="Van Tassell C.P."/>
            <person name="Phillippy A.M."/>
            <person name="Smith T.P.L."/>
            <person name="Medrano J.F."/>
        </authorList>
    </citation>
    <scope>NUCLEOTIDE SEQUENCE [LARGE SCALE GENOMIC DNA]</scope>
    <source>
        <strain evidence="8">Hereford</strain>
    </source>
</reference>
<feature type="transmembrane region" description="Helical" evidence="7">
    <location>
        <begin position="91"/>
        <end position="109"/>
    </location>
</feature>